<keyword evidence="8 15" id="KW-1133">Transmembrane helix</keyword>
<keyword evidence="9" id="KW-0333">Golgi apparatus</keyword>
<proteinExistence type="inferred from homology"/>
<keyword evidence="7" id="KW-0730">Sialic acid</keyword>
<dbReference type="PANTHER" id="PTHR45906">
    <property type="entry name" value="ALPHA-N-ACETYL-NEURAMINYL-2,3-BETA-GALACTOSYL-1, 3-N-ACETYL-GALACTOSAMINIDE ALPHA-2,6-SIALYLTRANSFERASE-LIKE"/>
    <property type="match status" value="1"/>
</dbReference>
<sequence>MALRNVSVRHQVIGGLLVLLVLQFAFLFIYIVRAKLKMFISMDQYEGENNFRSHSPRTESSDKGHIPQVDKKNYFDKFQKNMADDIRGYEGDPLDLDPHEYISVPDKNPINFRCQTCALVSSAGRLLYQESGKEIDNATCVIRMNTSPIQGYERYVGQRTTIRVMSFKAIDFLRTMGYLLHGPGRPKVMVVWAPSILLTVSDDDNMGKGRTYGQLMNIVKNNPDIAVYSLTEREMDFVELLFERETGKSRHGSGSWISTGFYSLVLAFHLCDEIHMYGMVSPQHCQNPQTADNDTIPFHYYDPNGLDECTMYKSQEYKMMGGHRYITEKEVFQKWKERRNITFHYPSW</sequence>
<evidence type="ECO:0000313" key="17">
    <source>
        <dbReference type="RefSeq" id="XP_002741384.1"/>
    </source>
</evidence>
<comment type="subcellular location">
    <subcellularLocation>
        <location evidence="1">Golgi apparatus membrane</location>
        <topology evidence="1">Single-pass type II membrane protein</topology>
    </subcellularLocation>
</comment>
<accession>A0ABM0H0B8</accession>
<keyword evidence="4" id="KW-0808">Transferase</keyword>
<keyword evidence="10" id="KW-0443">Lipid metabolism</keyword>
<keyword evidence="5 15" id="KW-0812">Transmembrane</keyword>
<evidence type="ECO:0000256" key="15">
    <source>
        <dbReference type="SAM" id="Phobius"/>
    </source>
</evidence>
<evidence type="ECO:0000256" key="9">
    <source>
        <dbReference type="ARBA" id="ARBA00023034"/>
    </source>
</evidence>
<reference evidence="17" key="1">
    <citation type="submission" date="2025-08" db="UniProtKB">
        <authorList>
            <consortium name="RefSeq"/>
        </authorList>
    </citation>
    <scope>IDENTIFICATION</scope>
    <source>
        <tissue evidence="17">Testes</tissue>
    </source>
</reference>
<keyword evidence="3" id="KW-0328">Glycosyltransferase</keyword>
<evidence type="ECO:0000313" key="16">
    <source>
        <dbReference type="Proteomes" id="UP000694865"/>
    </source>
</evidence>
<keyword evidence="6" id="KW-0735">Signal-anchor</keyword>
<evidence type="ECO:0000256" key="11">
    <source>
        <dbReference type="ARBA" id="ARBA00023136"/>
    </source>
</evidence>
<evidence type="ECO:0000256" key="5">
    <source>
        <dbReference type="ARBA" id="ARBA00022692"/>
    </source>
</evidence>
<evidence type="ECO:0000256" key="2">
    <source>
        <dbReference type="ARBA" id="ARBA00006003"/>
    </source>
</evidence>
<evidence type="ECO:0000256" key="3">
    <source>
        <dbReference type="ARBA" id="ARBA00022676"/>
    </source>
</evidence>
<evidence type="ECO:0000256" key="6">
    <source>
        <dbReference type="ARBA" id="ARBA00022968"/>
    </source>
</evidence>
<feature type="transmembrane region" description="Helical" evidence="15">
    <location>
        <begin position="12"/>
        <end position="32"/>
    </location>
</feature>
<keyword evidence="12" id="KW-1015">Disulfide bond</keyword>
<dbReference type="Proteomes" id="UP000694865">
    <property type="component" value="Unplaced"/>
</dbReference>
<evidence type="ECO:0000256" key="8">
    <source>
        <dbReference type="ARBA" id="ARBA00022989"/>
    </source>
</evidence>
<evidence type="ECO:0000256" key="14">
    <source>
        <dbReference type="ARBA" id="ARBA00043744"/>
    </source>
</evidence>
<organism evidence="16 17">
    <name type="scientific">Saccoglossus kowalevskii</name>
    <name type="common">Acorn worm</name>
    <dbReference type="NCBI Taxonomy" id="10224"/>
    <lineage>
        <taxon>Eukaryota</taxon>
        <taxon>Metazoa</taxon>
        <taxon>Hemichordata</taxon>
        <taxon>Enteropneusta</taxon>
        <taxon>Harrimaniidae</taxon>
        <taxon>Saccoglossus</taxon>
    </lineage>
</organism>
<dbReference type="InterPro" id="IPR001675">
    <property type="entry name" value="Glyco_trans_29"/>
</dbReference>
<evidence type="ECO:0000256" key="13">
    <source>
        <dbReference type="ARBA" id="ARBA00023180"/>
    </source>
</evidence>
<gene>
    <name evidence="17" type="primary">LOC100371233</name>
</gene>
<keyword evidence="16" id="KW-1185">Reference proteome</keyword>
<keyword evidence="11 15" id="KW-0472">Membrane</keyword>
<dbReference type="Pfam" id="PF00777">
    <property type="entry name" value="Glyco_transf_29"/>
    <property type="match status" value="1"/>
</dbReference>
<comment type="similarity">
    <text evidence="2">Belongs to the glycosyltransferase 29 family.</text>
</comment>
<evidence type="ECO:0000256" key="10">
    <source>
        <dbReference type="ARBA" id="ARBA00023098"/>
    </source>
</evidence>
<dbReference type="Gene3D" id="3.90.1480.20">
    <property type="entry name" value="Glycosyl transferase family 29"/>
    <property type="match status" value="1"/>
</dbReference>
<dbReference type="GeneID" id="100371233"/>
<keyword evidence="13" id="KW-0325">Glycoprotein</keyword>
<evidence type="ECO:0000256" key="4">
    <source>
        <dbReference type="ARBA" id="ARBA00022679"/>
    </source>
</evidence>
<evidence type="ECO:0000256" key="7">
    <source>
        <dbReference type="ARBA" id="ARBA00022981"/>
    </source>
</evidence>
<name>A0ABM0H0B8_SACKO</name>
<dbReference type="RefSeq" id="XP_002741384.1">
    <property type="nucleotide sequence ID" value="XM_002741338.1"/>
</dbReference>
<protein>
    <submittedName>
        <fullName evidence="17">Alpha-N-acetylgalactosaminide alpha-2,6-sialyltransferase 5-like</fullName>
    </submittedName>
</protein>
<dbReference type="CDD" id="cd23965">
    <property type="entry name" value="GT29_ST6GALNAC3_4_5_6"/>
    <property type="match status" value="1"/>
</dbReference>
<dbReference type="InterPro" id="IPR038578">
    <property type="entry name" value="GT29-like_sf"/>
</dbReference>
<dbReference type="PANTHER" id="PTHR45906:SF1">
    <property type="entry name" value="ALPHA-N-ACETYL-NEURAMINYL-2,3-BETA-GALACTOSYL-1, 3-N-ACETYL-GALACTOSAMINIDE ALPHA-2,6-SIALYLTRANSFERASE-LIKE"/>
    <property type="match status" value="1"/>
</dbReference>
<evidence type="ECO:0000256" key="1">
    <source>
        <dbReference type="ARBA" id="ARBA00004323"/>
    </source>
</evidence>
<comment type="catalytic activity">
    <reaction evidence="14">
        <text>a ganglioside GM1b (d18:1(4E)) + CMP-N-acetyl-beta-neuraminate = a ganglioside GD1alpha (d18:1(4E)) + CMP + H(+)</text>
        <dbReference type="Rhea" id="RHEA:41968"/>
        <dbReference type="ChEBI" id="CHEBI:15378"/>
        <dbReference type="ChEBI" id="CHEBI:57812"/>
        <dbReference type="ChEBI" id="CHEBI:60377"/>
        <dbReference type="ChEBI" id="CHEBI:78568"/>
        <dbReference type="ChEBI" id="CHEBI:78569"/>
    </reaction>
    <physiologicalReaction direction="left-to-right" evidence="14">
        <dbReference type="Rhea" id="RHEA:41969"/>
    </physiologicalReaction>
</comment>
<evidence type="ECO:0000256" key="12">
    <source>
        <dbReference type="ARBA" id="ARBA00023157"/>
    </source>
</evidence>